<dbReference type="eggNOG" id="COG4944">
    <property type="taxonomic scope" value="Bacteria"/>
</dbReference>
<keyword evidence="1" id="KW-0812">Transmembrane</keyword>
<dbReference type="InterPro" id="IPR009495">
    <property type="entry name" value="NrsF"/>
</dbReference>
<feature type="transmembrane region" description="Helical" evidence="1">
    <location>
        <begin position="32"/>
        <end position="51"/>
    </location>
</feature>
<feature type="transmembrane region" description="Helical" evidence="1">
    <location>
        <begin position="129"/>
        <end position="149"/>
    </location>
</feature>
<gene>
    <name evidence="2" type="ordered locus">Mnod_5359</name>
</gene>
<dbReference type="STRING" id="460265.Mnod_5359"/>
<keyword evidence="3" id="KW-1185">Reference proteome</keyword>
<dbReference type="RefSeq" id="WP_015931813.1">
    <property type="nucleotide sequence ID" value="NC_011894.1"/>
</dbReference>
<accession>B8IML1</accession>
<evidence type="ECO:0008006" key="4">
    <source>
        <dbReference type="Google" id="ProtNLM"/>
    </source>
</evidence>
<proteinExistence type="predicted"/>
<evidence type="ECO:0000313" key="2">
    <source>
        <dbReference type="EMBL" id="ACL60204.1"/>
    </source>
</evidence>
<dbReference type="OrthoDB" id="5948853at2"/>
<dbReference type="Proteomes" id="UP000008207">
    <property type="component" value="Chromosome"/>
</dbReference>
<dbReference type="KEGG" id="mno:Mnod_5359"/>
<organism evidence="2 3">
    <name type="scientific">Methylobacterium nodulans (strain LMG 21967 / CNCM I-2342 / ORS 2060)</name>
    <dbReference type="NCBI Taxonomy" id="460265"/>
    <lineage>
        <taxon>Bacteria</taxon>
        <taxon>Pseudomonadati</taxon>
        <taxon>Pseudomonadota</taxon>
        <taxon>Alphaproteobacteria</taxon>
        <taxon>Hyphomicrobiales</taxon>
        <taxon>Methylobacteriaceae</taxon>
        <taxon>Methylobacterium</taxon>
    </lineage>
</organism>
<name>B8IML1_METNO</name>
<dbReference type="AlphaFoldDB" id="B8IML1"/>
<feature type="transmembrane region" description="Helical" evidence="1">
    <location>
        <begin position="161"/>
        <end position="180"/>
    </location>
</feature>
<sequence length="218" mass="22174">MSDVVSHEVLVEALARDLRPVRPLAPPALRGLFWCVAVLGLALLALPFVDLDGLRLRMAVMDLRLSALGAALTAVTAAVAAFATSVPGRSARWALLPLAPAALWIGASGLGCLRGWLAPGTDLPDAAEMRGCAAILIGLSLPLSVLLLAMLRRACPLRPTLTALLGGLAVAAAAAALLVLVHPHDATATDLVVHAVVVAGVIGLNALAGGRVLSRSSP</sequence>
<dbReference type="HOGENOM" id="CLU_109314_0_0_5"/>
<keyword evidence="1" id="KW-1133">Transmembrane helix</keyword>
<dbReference type="EMBL" id="CP001349">
    <property type="protein sequence ID" value="ACL60204.1"/>
    <property type="molecule type" value="Genomic_DNA"/>
</dbReference>
<dbReference type="Pfam" id="PF06532">
    <property type="entry name" value="NrsF"/>
    <property type="match status" value="1"/>
</dbReference>
<reference evidence="2 3" key="1">
    <citation type="submission" date="2009-01" db="EMBL/GenBank/DDBJ databases">
        <title>Complete sequence of chromosome of Methylobacterium nodulans ORS 2060.</title>
        <authorList>
            <consortium name="US DOE Joint Genome Institute"/>
            <person name="Lucas S."/>
            <person name="Copeland A."/>
            <person name="Lapidus A."/>
            <person name="Glavina del Rio T."/>
            <person name="Dalin E."/>
            <person name="Tice H."/>
            <person name="Bruce D."/>
            <person name="Goodwin L."/>
            <person name="Pitluck S."/>
            <person name="Sims D."/>
            <person name="Brettin T."/>
            <person name="Detter J.C."/>
            <person name="Han C."/>
            <person name="Larimer F."/>
            <person name="Land M."/>
            <person name="Hauser L."/>
            <person name="Kyrpides N."/>
            <person name="Ivanova N."/>
            <person name="Marx C.J."/>
            <person name="Richardson P."/>
        </authorList>
    </citation>
    <scope>NUCLEOTIDE SEQUENCE [LARGE SCALE GENOMIC DNA]</scope>
    <source>
        <strain evidence="3">LMG 21967 / CNCM I-2342 / ORS 2060</strain>
    </source>
</reference>
<feature type="transmembrane region" description="Helical" evidence="1">
    <location>
        <begin position="192"/>
        <end position="213"/>
    </location>
</feature>
<feature type="transmembrane region" description="Helical" evidence="1">
    <location>
        <begin position="63"/>
        <end position="83"/>
    </location>
</feature>
<keyword evidence="1" id="KW-0472">Membrane</keyword>
<feature type="transmembrane region" description="Helical" evidence="1">
    <location>
        <begin position="95"/>
        <end position="117"/>
    </location>
</feature>
<evidence type="ECO:0000313" key="3">
    <source>
        <dbReference type="Proteomes" id="UP000008207"/>
    </source>
</evidence>
<evidence type="ECO:0000256" key="1">
    <source>
        <dbReference type="SAM" id="Phobius"/>
    </source>
</evidence>
<protein>
    <recommendedName>
        <fullName evidence="4">DUF1109 domain-containing protein</fullName>
    </recommendedName>
</protein>